<gene>
    <name evidence="1" type="ORF">Patl1_27325</name>
</gene>
<proteinExistence type="predicted"/>
<protein>
    <submittedName>
        <fullName evidence="1">Uncharacterized protein</fullName>
    </submittedName>
</protein>
<dbReference type="EMBL" id="CM047901">
    <property type="protein sequence ID" value="KAJ0097154.1"/>
    <property type="molecule type" value="Genomic_DNA"/>
</dbReference>
<reference evidence="2" key="1">
    <citation type="journal article" date="2023" name="G3 (Bethesda)">
        <title>Genome assembly and association tests identify interacting loci associated with vigor, precocity, and sex in interspecific pistachio rootstocks.</title>
        <authorList>
            <person name="Palmer W."/>
            <person name="Jacygrad E."/>
            <person name="Sagayaradj S."/>
            <person name="Cavanaugh K."/>
            <person name="Han R."/>
            <person name="Bertier L."/>
            <person name="Beede B."/>
            <person name="Kafkas S."/>
            <person name="Golino D."/>
            <person name="Preece J."/>
            <person name="Michelmore R."/>
        </authorList>
    </citation>
    <scope>NUCLEOTIDE SEQUENCE [LARGE SCALE GENOMIC DNA]</scope>
</reference>
<comment type="caution">
    <text evidence="1">The sequence shown here is derived from an EMBL/GenBank/DDBJ whole genome shotgun (WGS) entry which is preliminary data.</text>
</comment>
<name>A0ACC1BDW9_9ROSI</name>
<sequence length="114" mass="12354">MTPLLLSLKNENGLVTENAAIHWQGIRQIGTPPGIAILNYQPNPPRAAPLMEEIGTPPGIAILNYQPKPPRAAPSTIAAPGPLWSDIAPPNFQLSILTWRLKFFPCFKDGHKGA</sequence>
<accession>A0ACC1BDW9</accession>
<organism evidence="1 2">
    <name type="scientific">Pistacia atlantica</name>
    <dbReference type="NCBI Taxonomy" id="434234"/>
    <lineage>
        <taxon>Eukaryota</taxon>
        <taxon>Viridiplantae</taxon>
        <taxon>Streptophyta</taxon>
        <taxon>Embryophyta</taxon>
        <taxon>Tracheophyta</taxon>
        <taxon>Spermatophyta</taxon>
        <taxon>Magnoliopsida</taxon>
        <taxon>eudicotyledons</taxon>
        <taxon>Gunneridae</taxon>
        <taxon>Pentapetalae</taxon>
        <taxon>rosids</taxon>
        <taxon>malvids</taxon>
        <taxon>Sapindales</taxon>
        <taxon>Anacardiaceae</taxon>
        <taxon>Pistacia</taxon>
    </lineage>
</organism>
<evidence type="ECO:0000313" key="1">
    <source>
        <dbReference type="EMBL" id="KAJ0097154.1"/>
    </source>
</evidence>
<keyword evidence="2" id="KW-1185">Reference proteome</keyword>
<evidence type="ECO:0000313" key="2">
    <source>
        <dbReference type="Proteomes" id="UP001164250"/>
    </source>
</evidence>
<dbReference type="Proteomes" id="UP001164250">
    <property type="component" value="Chromosome 5"/>
</dbReference>